<evidence type="ECO:0000256" key="1">
    <source>
        <dbReference type="ARBA" id="ARBA00000085"/>
    </source>
</evidence>
<keyword evidence="11" id="KW-1185">Reference proteome</keyword>
<dbReference type="Pfam" id="PF02518">
    <property type="entry name" value="HATPase_c"/>
    <property type="match status" value="1"/>
</dbReference>
<dbReference type="InterPro" id="IPR011495">
    <property type="entry name" value="Sig_transdc_His_kin_sub2_dim/P"/>
</dbReference>
<name>A0AA86L4H5_9SPHN</name>
<dbReference type="GO" id="GO:0005524">
    <property type="term" value="F:ATP binding"/>
    <property type="evidence" value="ECO:0007669"/>
    <property type="project" value="UniProtKB-KW"/>
</dbReference>
<dbReference type="EMBL" id="CP012199">
    <property type="protein sequence ID" value="AMG74902.1"/>
    <property type="molecule type" value="Genomic_DNA"/>
</dbReference>
<dbReference type="Proteomes" id="UP000058599">
    <property type="component" value="Chromosome"/>
</dbReference>
<dbReference type="Pfam" id="PF07568">
    <property type="entry name" value="HisKA_2"/>
    <property type="match status" value="1"/>
</dbReference>
<evidence type="ECO:0000256" key="6">
    <source>
        <dbReference type="ARBA" id="ARBA00022777"/>
    </source>
</evidence>
<keyword evidence="5" id="KW-0547">Nucleotide-binding</keyword>
<dbReference type="AlphaFoldDB" id="A0AA86L4H5"/>
<organism evidence="10 11">
    <name type="scientific">Sphingopyxis granuli</name>
    <dbReference type="NCBI Taxonomy" id="267128"/>
    <lineage>
        <taxon>Bacteria</taxon>
        <taxon>Pseudomonadati</taxon>
        <taxon>Pseudomonadota</taxon>
        <taxon>Alphaproteobacteria</taxon>
        <taxon>Sphingomonadales</taxon>
        <taxon>Sphingomonadaceae</taxon>
        <taxon>Sphingopyxis</taxon>
    </lineage>
</organism>
<evidence type="ECO:0000256" key="3">
    <source>
        <dbReference type="ARBA" id="ARBA00022553"/>
    </source>
</evidence>
<evidence type="ECO:0000256" key="5">
    <source>
        <dbReference type="ARBA" id="ARBA00022741"/>
    </source>
</evidence>
<evidence type="ECO:0000313" key="11">
    <source>
        <dbReference type="Proteomes" id="UP000058599"/>
    </source>
</evidence>
<dbReference type="PANTHER" id="PTHR41523">
    <property type="entry name" value="TWO-COMPONENT SYSTEM SENSOR PROTEIN"/>
    <property type="match status" value="1"/>
</dbReference>
<sequence>MLPTRGSGCRRYPDPAFTSASFPVSPKGTIIVTRNTHPDVAHNLALAIIASSNAPALLLGGDLNIIAASASFCRGFAFDPQDVAGRPLFELGAGEWDVPQLRSLLRATLAGHAKIQAYEMDLNGDAEPRRLVLNAQKLDYGDAEQVRLLLSVSDVTEARISEKLKDDLLREKAILLQELQHRVANSLQIIASVLMQSAKQVQSEETRTHLRDAHNRVMSIATVQQQLAASRLGEVELRGYFTQLCESLGASMIHDHSQLSLDVSADDSKVNADISVSLGLIVTELVINALKHAFPGDRGGKILVDYHSEGQDWKLSVSDDGVGTPEKLAAAKPGLGSSIVDALANQLKATVQTEGSDPGIKISIQHVDSAAAKTVPKSRE</sequence>
<feature type="domain" description="Histidine kinase/HSP90-like ATPase" evidence="9">
    <location>
        <begin position="273"/>
        <end position="379"/>
    </location>
</feature>
<dbReference type="SUPFAM" id="SSF55874">
    <property type="entry name" value="ATPase domain of HSP90 chaperone/DNA topoisomerase II/histidine kinase"/>
    <property type="match status" value="1"/>
</dbReference>
<keyword evidence="3" id="KW-0597">Phosphoprotein</keyword>
<dbReference type="PANTHER" id="PTHR41523:SF8">
    <property type="entry name" value="ETHYLENE RESPONSE SENSOR PROTEIN"/>
    <property type="match status" value="1"/>
</dbReference>
<dbReference type="SMART" id="SM00091">
    <property type="entry name" value="PAS"/>
    <property type="match status" value="1"/>
</dbReference>
<dbReference type="Pfam" id="PF08448">
    <property type="entry name" value="PAS_4"/>
    <property type="match status" value="1"/>
</dbReference>
<reference evidence="10 11" key="1">
    <citation type="journal article" date="2016" name="BMC Genomics">
        <title>Genomic analysis of the nitrate-respiring Sphingopyxis granuli (formerly Sphingomonas macrogoltabida) strain TFA.</title>
        <authorList>
            <person name="Garcia-Romero I."/>
            <person name="Perez-Pulido A.J."/>
            <person name="Gonzalez-Flores Y.E."/>
            <person name="Reyes-Ramirez F."/>
            <person name="Santero E."/>
            <person name="Floriano B."/>
        </authorList>
    </citation>
    <scope>NUCLEOTIDE SEQUENCE [LARGE SCALE GENOMIC DNA]</scope>
    <source>
        <strain evidence="10 11">TFA</strain>
    </source>
</reference>
<dbReference type="InterPro" id="IPR013656">
    <property type="entry name" value="PAS_4"/>
</dbReference>
<keyword evidence="4 10" id="KW-0808">Transferase</keyword>
<protein>
    <recommendedName>
        <fullName evidence="2">histidine kinase</fullName>
        <ecNumber evidence="2">2.7.13.3</ecNumber>
    </recommendedName>
</protein>
<dbReference type="EC" id="2.7.13.3" evidence="2"/>
<dbReference type="KEGG" id="sgi:SGRAN_2544"/>
<evidence type="ECO:0000259" key="9">
    <source>
        <dbReference type="SMART" id="SM00387"/>
    </source>
</evidence>
<dbReference type="Gene3D" id="3.30.450.20">
    <property type="entry name" value="PAS domain"/>
    <property type="match status" value="1"/>
</dbReference>
<evidence type="ECO:0000256" key="7">
    <source>
        <dbReference type="ARBA" id="ARBA00022840"/>
    </source>
</evidence>
<dbReference type="CDD" id="cd00130">
    <property type="entry name" value="PAS"/>
    <property type="match status" value="1"/>
</dbReference>
<evidence type="ECO:0000256" key="4">
    <source>
        <dbReference type="ARBA" id="ARBA00022679"/>
    </source>
</evidence>
<keyword evidence="7" id="KW-0067">ATP-binding</keyword>
<accession>A0AA86L4H5</accession>
<dbReference type="SUPFAM" id="SSF55785">
    <property type="entry name" value="PYP-like sensor domain (PAS domain)"/>
    <property type="match status" value="1"/>
</dbReference>
<feature type="domain" description="PAS" evidence="8">
    <location>
        <begin position="43"/>
        <end position="110"/>
    </location>
</feature>
<evidence type="ECO:0000259" key="8">
    <source>
        <dbReference type="SMART" id="SM00091"/>
    </source>
</evidence>
<dbReference type="Gene3D" id="3.30.565.10">
    <property type="entry name" value="Histidine kinase-like ATPase, C-terminal domain"/>
    <property type="match status" value="1"/>
</dbReference>
<dbReference type="GO" id="GO:0004673">
    <property type="term" value="F:protein histidine kinase activity"/>
    <property type="evidence" value="ECO:0007669"/>
    <property type="project" value="UniProtKB-EC"/>
</dbReference>
<evidence type="ECO:0000256" key="2">
    <source>
        <dbReference type="ARBA" id="ARBA00012438"/>
    </source>
</evidence>
<comment type="catalytic activity">
    <reaction evidence="1">
        <text>ATP + protein L-histidine = ADP + protein N-phospho-L-histidine.</text>
        <dbReference type="EC" id="2.7.13.3"/>
    </reaction>
</comment>
<dbReference type="InterPro" id="IPR036890">
    <property type="entry name" value="HATPase_C_sf"/>
</dbReference>
<evidence type="ECO:0000313" key="10">
    <source>
        <dbReference type="EMBL" id="AMG74902.1"/>
    </source>
</evidence>
<proteinExistence type="predicted"/>
<keyword evidence="6 10" id="KW-0418">Kinase</keyword>
<dbReference type="InterPro" id="IPR035965">
    <property type="entry name" value="PAS-like_dom_sf"/>
</dbReference>
<dbReference type="SMART" id="SM00387">
    <property type="entry name" value="HATPase_c"/>
    <property type="match status" value="1"/>
</dbReference>
<dbReference type="InterPro" id="IPR003594">
    <property type="entry name" value="HATPase_dom"/>
</dbReference>
<dbReference type="InterPro" id="IPR000014">
    <property type="entry name" value="PAS"/>
</dbReference>
<gene>
    <name evidence="10" type="ORF">SGRAN_2544</name>
</gene>